<dbReference type="WBParaSite" id="maker-PairedContig_5377-snap-gene-0.5-mRNA-1">
    <property type="protein sequence ID" value="maker-PairedContig_5377-snap-gene-0.5-mRNA-1"/>
    <property type="gene ID" value="maker-PairedContig_5377-snap-gene-0.5"/>
</dbReference>
<evidence type="ECO:0000313" key="3">
    <source>
        <dbReference type="WBParaSite" id="mrna-Wban_04726"/>
    </source>
</evidence>
<organism evidence="2">
    <name type="scientific">Wuchereria bancrofti</name>
    <dbReference type="NCBI Taxonomy" id="6293"/>
    <lineage>
        <taxon>Eukaryota</taxon>
        <taxon>Metazoa</taxon>
        <taxon>Ecdysozoa</taxon>
        <taxon>Nematoda</taxon>
        <taxon>Chromadorea</taxon>
        <taxon>Rhabditida</taxon>
        <taxon>Spirurina</taxon>
        <taxon>Spiruromorpha</taxon>
        <taxon>Filarioidea</taxon>
        <taxon>Onchocercidae</taxon>
        <taxon>Wuchereria</taxon>
    </lineage>
</organism>
<sequence length="82" mass="9367">MRLYELNLHNSSLILDNIKQKLREVKEEKSTPPQSEYKEFKADMFDGLKLPFTINLLINGQNETASVSSNIVTAKETTPVKQ</sequence>
<dbReference type="AlphaFoldDB" id="A0A1I8EUV3"/>
<reference evidence="1" key="1">
    <citation type="submission" date="2015-03" db="EMBL/GenBank/DDBJ databases">
        <title>Wuchereria bancrofti Genome Sequencing Papua New Guinea Strain.</title>
        <authorList>
            <person name="Small S.T."/>
            <person name="Serre D."/>
            <person name="Zimmerman P.A."/>
        </authorList>
    </citation>
    <scope>NUCLEOTIDE SEQUENCE [LARGE SCALE GENOMIC DNA]</scope>
    <source>
        <strain evidence="1">pt0022</strain>
    </source>
</reference>
<evidence type="ECO:0000313" key="2">
    <source>
        <dbReference type="WBParaSite" id="maker-PairedContig_5377-snap-gene-0.5-mRNA-1"/>
    </source>
</evidence>
<name>A0A1I8EUV3_WUCBA</name>
<evidence type="ECO:0000313" key="1">
    <source>
        <dbReference type="Proteomes" id="UP000093561"/>
    </source>
</evidence>
<dbReference type="WBParaSite" id="mrna-Wban_04726">
    <property type="protein sequence ID" value="mrna-Wban_04726"/>
    <property type="gene ID" value="Wban_04726"/>
</dbReference>
<accession>A0A1I8EUV3</accession>
<protein>
    <submittedName>
        <fullName evidence="2 3">Uncharacterized protein</fullName>
    </submittedName>
</protein>
<proteinExistence type="predicted"/>
<dbReference type="Proteomes" id="UP000093561">
    <property type="component" value="Unassembled WGS sequence"/>
</dbReference>
<reference evidence="1" key="2">
    <citation type="journal article" date="2016" name="Mol. Ecol.">
        <title>Population genomics of the filarial nematode parasite Wuchereria bancrofti from mosquitoes.</title>
        <authorList>
            <person name="Small S.T."/>
            <person name="Reimer L.J."/>
            <person name="Tisch D.J."/>
            <person name="King C.L."/>
            <person name="Christensen B.M."/>
            <person name="Siba P.M."/>
            <person name="Kazura J.W."/>
            <person name="Serre D."/>
            <person name="Zimmerman P.A."/>
        </authorList>
    </citation>
    <scope>NUCLEOTIDE SEQUENCE</scope>
    <source>
        <strain evidence="1">pt0022</strain>
    </source>
</reference>
<reference evidence="2" key="3">
    <citation type="submission" date="2016-11" db="UniProtKB">
        <authorList>
            <consortium name="WormBaseParasite"/>
        </authorList>
    </citation>
    <scope>IDENTIFICATION</scope>
    <source>
        <strain evidence="2 3">pt0022</strain>
    </source>
</reference>